<sequence length="164" mass="18964">MKKRSPRVNSLEEENIFVSEFVKRQLEGKLFRAILCYKYKLARILVEGGVDVNCRLRTGVTPLILICDQEVDEDMKGMQLRLVRCLISKQADVNAKDNFGRTARTYAFLSGDIRLVRLLELCGPPAMTWDVNVSFNRRESVVITSNLNIHFHRWESNDFAQQIN</sequence>
<keyword evidence="2" id="KW-0677">Repeat</keyword>
<dbReference type="EMBL" id="CACVKT020002179">
    <property type="protein sequence ID" value="CAC5376373.1"/>
    <property type="molecule type" value="Genomic_DNA"/>
</dbReference>
<dbReference type="InterPro" id="IPR042637">
    <property type="entry name" value="AN34A/B/C"/>
</dbReference>
<evidence type="ECO:0000256" key="1">
    <source>
        <dbReference type="ARBA" id="ARBA00010029"/>
    </source>
</evidence>
<dbReference type="OrthoDB" id="5406014at2759"/>
<dbReference type="InterPro" id="IPR002110">
    <property type="entry name" value="Ankyrin_rpt"/>
</dbReference>
<keyword evidence="5" id="KW-1185">Reference proteome</keyword>
<dbReference type="PANTHER" id="PTHR24156:SF7">
    <property type="entry name" value="ANKYRIN REPEAT DOMAIN-CONTAINING PROTEIN 34B-LIKE"/>
    <property type="match status" value="1"/>
</dbReference>
<dbReference type="AlphaFoldDB" id="A0A6J8B3F7"/>
<evidence type="ECO:0000256" key="2">
    <source>
        <dbReference type="ARBA" id="ARBA00022737"/>
    </source>
</evidence>
<gene>
    <name evidence="4" type="ORF">MCOR_13039</name>
</gene>
<evidence type="ECO:0000256" key="3">
    <source>
        <dbReference type="ARBA" id="ARBA00023043"/>
    </source>
</evidence>
<reference evidence="4 5" key="1">
    <citation type="submission" date="2020-06" db="EMBL/GenBank/DDBJ databases">
        <authorList>
            <person name="Li R."/>
            <person name="Bekaert M."/>
        </authorList>
    </citation>
    <scope>NUCLEOTIDE SEQUENCE [LARGE SCALE GENOMIC DNA]</scope>
    <source>
        <strain evidence="5">wild</strain>
    </source>
</reference>
<dbReference type="Proteomes" id="UP000507470">
    <property type="component" value="Unassembled WGS sequence"/>
</dbReference>
<dbReference type="Pfam" id="PF12796">
    <property type="entry name" value="Ank_2"/>
    <property type="match status" value="1"/>
</dbReference>
<organism evidence="4 5">
    <name type="scientific">Mytilus coruscus</name>
    <name type="common">Sea mussel</name>
    <dbReference type="NCBI Taxonomy" id="42192"/>
    <lineage>
        <taxon>Eukaryota</taxon>
        <taxon>Metazoa</taxon>
        <taxon>Spiralia</taxon>
        <taxon>Lophotrochozoa</taxon>
        <taxon>Mollusca</taxon>
        <taxon>Bivalvia</taxon>
        <taxon>Autobranchia</taxon>
        <taxon>Pteriomorphia</taxon>
        <taxon>Mytilida</taxon>
        <taxon>Mytiloidea</taxon>
        <taxon>Mytilidae</taxon>
        <taxon>Mytilinae</taxon>
        <taxon>Mytilus</taxon>
    </lineage>
</organism>
<keyword evidence="3" id="KW-0040">ANK repeat</keyword>
<name>A0A6J8B3F7_MYTCO</name>
<protein>
    <submittedName>
        <fullName evidence="4">Uncharacterized protein</fullName>
    </submittedName>
</protein>
<accession>A0A6J8B3F7</accession>
<proteinExistence type="inferred from homology"/>
<dbReference type="InterPro" id="IPR036770">
    <property type="entry name" value="Ankyrin_rpt-contain_sf"/>
</dbReference>
<dbReference type="PANTHER" id="PTHR24156">
    <property type="entry name" value="ANK_REP_REGION DOMAIN-CONTAINING PROTEIN"/>
    <property type="match status" value="1"/>
</dbReference>
<dbReference type="Gene3D" id="1.25.40.20">
    <property type="entry name" value="Ankyrin repeat-containing domain"/>
    <property type="match status" value="1"/>
</dbReference>
<evidence type="ECO:0000313" key="4">
    <source>
        <dbReference type="EMBL" id="CAC5376373.1"/>
    </source>
</evidence>
<evidence type="ECO:0000313" key="5">
    <source>
        <dbReference type="Proteomes" id="UP000507470"/>
    </source>
</evidence>
<dbReference type="SUPFAM" id="SSF48403">
    <property type="entry name" value="Ankyrin repeat"/>
    <property type="match status" value="1"/>
</dbReference>
<comment type="similarity">
    <text evidence="1">Belongs to the ANKRD34 family.</text>
</comment>